<comment type="subcellular location">
    <subcellularLocation>
        <location evidence="2">Cell membrane</location>
        <topology evidence="2">Lipid-anchor</topology>
    </subcellularLocation>
</comment>
<dbReference type="Pfam" id="PF12849">
    <property type="entry name" value="PBP_like_2"/>
    <property type="match status" value="1"/>
</dbReference>
<comment type="function">
    <text evidence="1">Part of the ABC transporter complex PstSACB involved in phosphate import.</text>
</comment>
<keyword evidence="5" id="KW-0592">Phosphate transport</keyword>
<dbReference type="GO" id="GO:0006817">
    <property type="term" value="P:phosphate ion transport"/>
    <property type="evidence" value="ECO:0007669"/>
    <property type="project" value="UniProtKB-KW"/>
</dbReference>
<protein>
    <submittedName>
        <fullName evidence="11">Phosphate transport system substrate-binding protein</fullName>
    </submittedName>
</protein>
<dbReference type="AlphaFoldDB" id="A0A1H9MLB5"/>
<dbReference type="STRING" id="571933.SAMN05216362_1646"/>
<dbReference type="PANTHER" id="PTHR30570:SF1">
    <property type="entry name" value="PHOSPHATE-BINDING PROTEIN PSTS"/>
    <property type="match status" value="1"/>
</dbReference>
<organism evidence="11 12">
    <name type="scientific">Piscibacillus halophilus</name>
    <dbReference type="NCBI Taxonomy" id="571933"/>
    <lineage>
        <taxon>Bacteria</taxon>
        <taxon>Bacillati</taxon>
        <taxon>Bacillota</taxon>
        <taxon>Bacilli</taxon>
        <taxon>Bacillales</taxon>
        <taxon>Bacillaceae</taxon>
        <taxon>Piscibacillus</taxon>
    </lineage>
</organism>
<dbReference type="InterPro" id="IPR050811">
    <property type="entry name" value="Phosphate_ABC_transporter"/>
</dbReference>
<evidence type="ECO:0000259" key="10">
    <source>
        <dbReference type="Pfam" id="PF12849"/>
    </source>
</evidence>
<evidence type="ECO:0000256" key="2">
    <source>
        <dbReference type="ARBA" id="ARBA00004193"/>
    </source>
</evidence>
<evidence type="ECO:0000256" key="8">
    <source>
        <dbReference type="ARBA" id="ARBA00023288"/>
    </source>
</evidence>
<keyword evidence="7" id="KW-0564">Palmitate</keyword>
<keyword evidence="9" id="KW-1133">Transmembrane helix</keyword>
<evidence type="ECO:0000313" key="11">
    <source>
        <dbReference type="EMBL" id="SER23943.1"/>
    </source>
</evidence>
<evidence type="ECO:0000256" key="5">
    <source>
        <dbReference type="ARBA" id="ARBA00022592"/>
    </source>
</evidence>
<dbReference type="Proteomes" id="UP000199427">
    <property type="component" value="Unassembled WGS sequence"/>
</dbReference>
<accession>A0A1H9MLB5</accession>
<evidence type="ECO:0000256" key="3">
    <source>
        <dbReference type="ARBA" id="ARBA00008725"/>
    </source>
</evidence>
<proteinExistence type="inferred from homology"/>
<keyword evidence="9" id="KW-0472">Membrane</keyword>
<feature type="transmembrane region" description="Helical" evidence="9">
    <location>
        <begin position="71"/>
        <end position="91"/>
    </location>
</feature>
<feature type="domain" description="PBP" evidence="10">
    <location>
        <begin position="135"/>
        <end position="372"/>
    </location>
</feature>
<evidence type="ECO:0000256" key="6">
    <source>
        <dbReference type="ARBA" id="ARBA00022729"/>
    </source>
</evidence>
<sequence length="388" mass="43123">MTFVMKIISTIILALGVAFASLMFVIYTALTVSVGRHILIFLILLVAIGIIVFWTLGIFNKINLKKLSIFAGIYFGICLLIFVGQQGYAYYLDSLEVVSNQDVDLNEYKPFVNGTKAVDLEEEATFQIEDDLPVIDGATALYPIYSSFARAVYPEADYDLHNSEVMANQTTGAYDHLLDGHADLIFAAGPSEHQENRFEEKGKTLDLTPIGREAFVFFVHPDNPVDSLTVEEIQGIYSAEITNWQELGGNDEEIRAFQRPEDSGSQTTLQKIMGDIPLMEPPTDDVVSGMGGIIEETSTYRNHKNAIGFSFRFFANEMVDHGKIKFLEIDGVAPSKASIRDDSYPFASEFYAVSAGTENEHVPGFIEWILSEQGQEIIEKVGYVPVSE</sequence>
<comment type="similarity">
    <text evidence="3">Belongs to the PstS family.</text>
</comment>
<keyword evidence="5" id="KW-0813">Transport</keyword>
<keyword evidence="9" id="KW-0812">Transmembrane</keyword>
<dbReference type="PANTHER" id="PTHR30570">
    <property type="entry name" value="PERIPLASMIC PHOSPHATE BINDING COMPONENT OF PHOSPHATE ABC TRANSPORTER"/>
    <property type="match status" value="1"/>
</dbReference>
<dbReference type="SUPFAM" id="SSF53850">
    <property type="entry name" value="Periplasmic binding protein-like II"/>
    <property type="match status" value="1"/>
</dbReference>
<keyword evidence="6" id="KW-0732">Signal</keyword>
<evidence type="ECO:0000256" key="4">
    <source>
        <dbReference type="ARBA" id="ARBA00011529"/>
    </source>
</evidence>
<name>A0A1H9MLB5_9BACI</name>
<evidence type="ECO:0000313" key="12">
    <source>
        <dbReference type="Proteomes" id="UP000199427"/>
    </source>
</evidence>
<gene>
    <name evidence="11" type="ORF">SAMN05216362_1646</name>
</gene>
<evidence type="ECO:0000256" key="7">
    <source>
        <dbReference type="ARBA" id="ARBA00023139"/>
    </source>
</evidence>
<dbReference type="Gene3D" id="3.40.190.10">
    <property type="entry name" value="Periplasmic binding protein-like II"/>
    <property type="match status" value="2"/>
</dbReference>
<evidence type="ECO:0000256" key="9">
    <source>
        <dbReference type="SAM" id="Phobius"/>
    </source>
</evidence>
<feature type="transmembrane region" description="Helical" evidence="9">
    <location>
        <begin position="7"/>
        <end position="32"/>
    </location>
</feature>
<feature type="transmembrane region" description="Helical" evidence="9">
    <location>
        <begin position="38"/>
        <end position="59"/>
    </location>
</feature>
<reference evidence="11 12" key="1">
    <citation type="submission" date="2016-10" db="EMBL/GenBank/DDBJ databases">
        <authorList>
            <person name="de Groot N.N."/>
        </authorList>
    </citation>
    <scope>NUCLEOTIDE SEQUENCE [LARGE SCALE GENOMIC DNA]</scope>
    <source>
        <strain evidence="11 12">DSM 21633</strain>
    </source>
</reference>
<evidence type="ECO:0000256" key="1">
    <source>
        <dbReference type="ARBA" id="ARBA00002841"/>
    </source>
</evidence>
<dbReference type="GO" id="GO:0005886">
    <property type="term" value="C:plasma membrane"/>
    <property type="evidence" value="ECO:0007669"/>
    <property type="project" value="UniProtKB-SubCell"/>
</dbReference>
<keyword evidence="12" id="KW-1185">Reference proteome</keyword>
<comment type="subunit">
    <text evidence="4">The complex is composed of two ATP-binding proteins (PstB), two transmembrane proteins (PstC and PstA) and a solute-binding protein (PstS).</text>
</comment>
<dbReference type="InterPro" id="IPR024370">
    <property type="entry name" value="PBP_domain"/>
</dbReference>
<keyword evidence="8" id="KW-0449">Lipoprotein</keyword>
<dbReference type="RefSeq" id="WP_256205333.1">
    <property type="nucleotide sequence ID" value="NZ_FOES01000064.1"/>
</dbReference>
<dbReference type="EMBL" id="FOES01000064">
    <property type="protein sequence ID" value="SER23943.1"/>
    <property type="molecule type" value="Genomic_DNA"/>
</dbReference>